<dbReference type="InterPro" id="IPR020084">
    <property type="entry name" value="NUDIX_hydrolase_CS"/>
</dbReference>
<gene>
    <name evidence="3" type="ORF">Cvel_26876</name>
</gene>
<evidence type="ECO:0000313" key="3">
    <source>
        <dbReference type="EMBL" id="CEM42593.1"/>
    </source>
</evidence>
<protein>
    <recommendedName>
        <fullName evidence="2">Nudix hydrolase domain-containing protein</fullName>
    </recommendedName>
</protein>
<dbReference type="Pfam" id="PF00293">
    <property type="entry name" value="NUDIX"/>
    <property type="match status" value="1"/>
</dbReference>
<keyword evidence="1" id="KW-0378">Hydrolase</keyword>
<dbReference type="Gene3D" id="3.90.79.10">
    <property type="entry name" value="Nucleoside Triphosphate Pyrophosphohydrolase"/>
    <property type="match status" value="1"/>
</dbReference>
<accession>A0A0G4HET8</accession>
<name>A0A0G4HET8_9ALVE</name>
<dbReference type="GO" id="GO:0006167">
    <property type="term" value="P:AMP biosynthetic process"/>
    <property type="evidence" value="ECO:0007669"/>
    <property type="project" value="TreeGrafter"/>
</dbReference>
<dbReference type="VEuPathDB" id="CryptoDB:Cvel_26876"/>
<dbReference type="AlphaFoldDB" id="A0A0G4HET8"/>
<dbReference type="InterPro" id="IPR015797">
    <property type="entry name" value="NUDIX_hydrolase-like_dom_sf"/>
</dbReference>
<organism evidence="3">
    <name type="scientific">Chromera velia CCMP2878</name>
    <dbReference type="NCBI Taxonomy" id="1169474"/>
    <lineage>
        <taxon>Eukaryota</taxon>
        <taxon>Sar</taxon>
        <taxon>Alveolata</taxon>
        <taxon>Colpodellida</taxon>
        <taxon>Chromeraceae</taxon>
        <taxon>Chromera</taxon>
    </lineage>
</organism>
<dbReference type="GO" id="GO:0006754">
    <property type="term" value="P:ATP biosynthetic process"/>
    <property type="evidence" value="ECO:0007669"/>
    <property type="project" value="TreeGrafter"/>
</dbReference>
<dbReference type="PROSITE" id="PS00893">
    <property type="entry name" value="NUDIX_BOX"/>
    <property type="match status" value="1"/>
</dbReference>
<dbReference type="InterPro" id="IPR000086">
    <property type="entry name" value="NUDIX_hydrolase_dom"/>
</dbReference>
<dbReference type="PANTHER" id="PTHR21340">
    <property type="entry name" value="DIADENOSINE 5,5-P1,P4-TETRAPHOSPHATE PYROPHOSPHOHYDROLASE MUTT"/>
    <property type="match status" value="1"/>
</dbReference>
<dbReference type="SUPFAM" id="SSF55811">
    <property type="entry name" value="Nudix"/>
    <property type="match status" value="1"/>
</dbReference>
<reference evidence="3" key="1">
    <citation type="submission" date="2014-11" db="EMBL/GenBank/DDBJ databases">
        <authorList>
            <person name="Otto D Thomas"/>
            <person name="Naeem Raeece"/>
        </authorList>
    </citation>
    <scope>NUCLEOTIDE SEQUENCE</scope>
</reference>
<dbReference type="EMBL" id="CDMZ01002488">
    <property type="protein sequence ID" value="CEM42593.1"/>
    <property type="molecule type" value="Genomic_DNA"/>
</dbReference>
<dbReference type="GO" id="GO:0004081">
    <property type="term" value="F:bis(5'-nucleosyl)-tetraphosphatase (asymmetrical) activity"/>
    <property type="evidence" value="ECO:0007669"/>
    <property type="project" value="TreeGrafter"/>
</dbReference>
<dbReference type="CDD" id="cd02883">
    <property type="entry name" value="NUDIX_Hydrolase"/>
    <property type="match status" value="1"/>
</dbReference>
<dbReference type="PANTHER" id="PTHR21340:SF0">
    <property type="entry name" value="BIS(5'-NUCLEOSYL)-TETRAPHOSPHATASE [ASYMMETRICAL]"/>
    <property type="match status" value="1"/>
</dbReference>
<sequence length="356" mass="39396">MFCGQKKPEAAVEERTGLTVVAVDLVNPDRTSFPVLGGKVRPAPLSSVREGTSFSVLTVFSSSPVDMQAAKSEVGKVRARDKTVFIMVFVESGRILALDRFNLFQLGCNMVTDCHEASGHVLSLIERQETERARGGRKVFICPFCGMQDLSEEILWRHCPLYHVDRPNERQQPCTACPVASNALQVHIHEDHRPKSAGPSDAQIPPQSLHSFALVVVRHPTTKRFLLVQEFAQSGFWLPGGRVDGSERLEKAAIRETMEEAGVEVELKGLFRVEYSPKRGYSRMRVIFYAEPKDLEAKPKSIPDFESAGAAWVSEDELHGLPLRGGEPAQWICYLSKGGQIFPLSVLTLEGAPAMP</sequence>
<dbReference type="InterPro" id="IPR051325">
    <property type="entry name" value="Nudix_hydrolase_domain"/>
</dbReference>
<proteinExistence type="predicted"/>
<dbReference type="PROSITE" id="PS51462">
    <property type="entry name" value="NUDIX"/>
    <property type="match status" value="1"/>
</dbReference>
<evidence type="ECO:0000259" key="2">
    <source>
        <dbReference type="PROSITE" id="PS51462"/>
    </source>
</evidence>
<evidence type="ECO:0000256" key="1">
    <source>
        <dbReference type="ARBA" id="ARBA00022801"/>
    </source>
</evidence>
<feature type="domain" description="Nudix hydrolase" evidence="2">
    <location>
        <begin position="208"/>
        <end position="334"/>
    </location>
</feature>